<proteinExistence type="predicted"/>
<sequence length="118" mass="13526">MDNPFASIDRRLGVIESFLLDIRQHLREAPSTLSNDTLYGNFDWLVSVLPIPESTLRQKIAKDEIPGVKKVGKRLVFDKAIVIDWLSKNDRVPTSELDLLSEENFNIRHQRRGGRKAV</sequence>
<evidence type="ECO:0000313" key="1">
    <source>
        <dbReference type="EMBL" id="AKD54017.1"/>
    </source>
</evidence>
<organism evidence="1 2">
    <name type="scientific">Spirosoma radiotolerans</name>
    <dbReference type="NCBI Taxonomy" id="1379870"/>
    <lineage>
        <taxon>Bacteria</taxon>
        <taxon>Pseudomonadati</taxon>
        <taxon>Bacteroidota</taxon>
        <taxon>Cytophagia</taxon>
        <taxon>Cytophagales</taxon>
        <taxon>Cytophagaceae</taxon>
        <taxon>Spirosoma</taxon>
    </lineage>
</organism>
<gene>
    <name evidence="1" type="ORF">SD10_02970</name>
</gene>
<dbReference type="OrthoDB" id="965606at2"/>
<dbReference type="AlphaFoldDB" id="A0A0E3V5B8"/>
<name>A0A0E3V5B8_9BACT</name>
<evidence type="ECO:0008006" key="3">
    <source>
        <dbReference type="Google" id="ProtNLM"/>
    </source>
</evidence>
<dbReference type="RefSeq" id="WP_046375613.1">
    <property type="nucleotide sequence ID" value="NZ_CP010429.1"/>
</dbReference>
<dbReference type="KEGG" id="srd:SD10_02970"/>
<keyword evidence="2" id="KW-1185">Reference proteome</keyword>
<dbReference type="EMBL" id="CP010429">
    <property type="protein sequence ID" value="AKD54017.1"/>
    <property type="molecule type" value="Genomic_DNA"/>
</dbReference>
<dbReference type="Proteomes" id="UP000033054">
    <property type="component" value="Chromosome"/>
</dbReference>
<dbReference type="PATRIC" id="fig|1379870.5.peg.655"/>
<reference evidence="1 2" key="1">
    <citation type="journal article" date="2014" name="Curr. Microbiol.">
        <title>Spirosoma radiotolerans sp. nov., a gamma-radiation-resistant bacterium isolated from gamma ray-irradiated soil.</title>
        <authorList>
            <person name="Lee J.J."/>
            <person name="Srinivasan S."/>
            <person name="Lim S."/>
            <person name="Joe M."/>
            <person name="Im S."/>
            <person name="Bae S.I."/>
            <person name="Park K.R."/>
            <person name="Han J.H."/>
            <person name="Park S.H."/>
            <person name="Joo B.M."/>
            <person name="Park S.J."/>
            <person name="Kim M.K."/>
        </authorList>
    </citation>
    <scope>NUCLEOTIDE SEQUENCE [LARGE SCALE GENOMIC DNA]</scope>
    <source>
        <strain evidence="1 2">DG5A</strain>
    </source>
</reference>
<evidence type="ECO:0000313" key="2">
    <source>
        <dbReference type="Proteomes" id="UP000033054"/>
    </source>
</evidence>
<dbReference type="STRING" id="1379870.SD10_02970"/>
<accession>A0A0E3V5B8</accession>
<protein>
    <recommendedName>
        <fullName evidence="3">Helix-turn-helix domain-containing protein</fullName>
    </recommendedName>
</protein>
<dbReference type="HOGENOM" id="CLU_2071654_0_0_10"/>